<proteinExistence type="predicted"/>
<reference evidence="1" key="1">
    <citation type="submission" date="2019-08" db="EMBL/GenBank/DDBJ databases">
        <title>Genome sequence of Clostridiales bacterium MT110.</title>
        <authorList>
            <person name="Cao J."/>
        </authorList>
    </citation>
    <scope>NUCLEOTIDE SEQUENCE</scope>
    <source>
        <strain evidence="1">MT110</strain>
    </source>
</reference>
<keyword evidence="2" id="KW-1185">Reference proteome</keyword>
<gene>
    <name evidence="1" type="ORF">FRZ06_00515</name>
</gene>
<evidence type="ECO:0000313" key="2">
    <source>
        <dbReference type="Proteomes" id="UP000594014"/>
    </source>
</evidence>
<dbReference type="EMBL" id="CP042469">
    <property type="protein sequence ID" value="QOX61943.1"/>
    <property type="molecule type" value="Genomic_DNA"/>
</dbReference>
<protein>
    <submittedName>
        <fullName evidence="1">Uncharacterized protein</fullName>
    </submittedName>
</protein>
<organism evidence="1 2">
    <name type="scientific">Anoxybacterium hadale</name>
    <dbReference type="NCBI Taxonomy" id="3408580"/>
    <lineage>
        <taxon>Bacteria</taxon>
        <taxon>Bacillati</taxon>
        <taxon>Bacillota</taxon>
        <taxon>Clostridia</taxon>
        <taxon>Peptostreptococcales</taxon>
        <taxon>Anaerovoracaceae</taxon>
        <taxon>Anoxybacterium</taxon>
    </lineage>
</organism>
<dbReference type="Proteomes" id="UP000594014">
    <property type="component" value="Chromosome"/>
</dbReference>
<evidence type="ECO:0000313" key="1">
    <source>
        <dbReference type="EMBL" id="QOX61943.1"/>
    </source>
</evidence>
<sequence length="1245" mass="131850">MESMKKTKRRIIAFTLVLAMVISSVSVSFAETGGNDAQTPESNGTQTQGFIDMPSNWAAEPLENAVKNGLLSGYDTAKGKEIRAGGKLTRGEMAAMINRAFGASVKGDLTGYVDVPASKWYAPEIAKAAAMGTFSGSGGKMRPEALITREEAFVALARAFKIETKKASELRSYSDAGDVSNWAIPEVSGLAAKGYVAGSNGKLAPKANITRAEFAKIMDNIVKQYITASGTVTNVENGTVVVNAPGVTLKNLTIAGDLILADGIGEGEVSLDGVAVKGNTIIRGGGPNSIVVTGNSSLGKVIISKTAGGRISVKVVGNAKAEDVIIMDGKVFLQVAEKAAITSLLVSVPDTELNIAGTVTKLISAAAASGLKLTVSKGGVVVTAALNASASVNNEGTIKTLESNASGVALSGNAPAVITGTNPPASTKTPSSSGGKSGNSDSDEEDKENLLEVSRTGYELEDYTVNFKAGNPKRIKSNILFYSTMGAVDVADVYQVLNDTEAAALVSEGRALSIGTDSDITVDLPEDLTSVNGHMFDQNEKYDFYYIYVASIPKDAKKDIVITKADLMIHPERGPAALTSIGDGPGKGAAVPAGGATSVDPESSTFVQAYIDNMKQNTPGIKPRLADFSASWQETEDLLYDDFYNNGDKENFESHGLVPVYIPLALDNYKSVANEQYFADLVESCHIAFFFGGAQLRHTRTLLNDDGTLSKVGQAIQNVLERGGTVAGSSAGSAVMSGYSYTDGANYSYPPMYWNQTELVDFEVYDGETDQEPVATMKGNSLYYKSIGVIQPAAGKDALMDSHFDIRGRLGRLLVALRDTDQTGLAIGPDEGTGIRISEQIGTVFGLGGVFIVDASDAIWSEGSGPSNPLSVTGIKLHYLTEGDTYNFDTGVVTPKSGKTEIVSPAESVYKTVDAFGPYETSKTILSLVNSEAESVTVKGKKAPDTTFAEGPTFDITYTKTAGTTAYDCSDTYGEGEIKESLGEYRKTTIVNLILDVAPGHHLPVVKAITSTSGNASILFNNPLCLGTTTDGPVDLTGGSTAKYITVKDSAGNSKALSTGSSFAISGNVLHIALASGSFEAGDTIQLTDKVMDIYGEAVNSERVFWNSGTKWSVPLKISSVYPSSKRYRTFIEFSNEIAIGYTDAADDNYFINPSSSSDFKSQYIVVKDSTGKVKKLDNANSFWLDPDYPREIMIDLDTDLFETGDTVTISTKIKDIYGEGLVKDATYRYYYDAEAEEGEWTLAL</sequence>
<accession>A0ACD1A6C9</accession>
<name>A0ACD1A6C9_9FIRM</name>